<dbReference type="GO" id="GO:0005829">
    <property type="term" value="C:cytosol"/>
    <property type="evidence" value="ECO:0007669"/>
    <property type="project" value="UniProtKB-SubCell"/>
</dbReference>
<proteinExistence type="inferred from homology"/>
<dbReference type="InParanoid" id="A0A151Z387"/>
<feature type="region of interest" description="Disordered" evidence="7">
    <location>
        <begin position="284"/>
        <end position="303"/>
    </location>
</feature>
<keyword evidence="4" id="KW-0963">Cytoplasm</keyword>
<keyword evidence="3" id="KW-1003">Cell membrane</keyword>
<evidence type="ECO:0000256" key="2">
    <source>
        <dbReference type="ARBA" id="ARBA00004514"/>
    </source>
</evidence>
<organism evidence="8 9">
    <name type="scientific">Tieghemostelium lacteum</name>
    <name type="common">Slime mold</name>
    <name type="synonym">Dictyostelium lacteum</name>
    <dbReference type="NCBI Taxonomy" id="361077"/>
    <lineage>
        <taxon>Eukaryota</taxon>
        <taxon>Amoebozoa</taxon>
        <taxon>Evosea</taxon>
        <taxon>Eumycetozoa</taxon>
        <taxon>Dictyostelia</taxon>
        <taxon>Dictyosteliales</taxon>
        <taxon>Raperosteliaceae</taxon>
        <taxon>Tieghemostelium</taxon>
    </lineage>
</organism>
<accession>A0A151Z387</accession>
<dbReference type="PANTHER" id="PTHR31220:SF1">
    <property type="entry name" value="GH21176P"/>
    <property type="match status" value="1"/>
</dbReference>
<gene>
    <name evidence="8" type="ORF">DLAC_10976</name>
</gene>
<dbReference type="GO" id="GO:0005886">
    <property type="term" value="C:plasma membrane"/>
    <property type="evidence" value="ECO:0007669"/>
    <property type="project" value="UniProtKB-SubCell"/>
</dbReference>
<dbReference type="FunCoup" id="A0A151Z387">
    <property type="interactions" value="331"/>
</dbReference>
<comment type="similarity">
    <text evidence="6">Belongs to the Hyccin family.</text>
</comment>
<dbReference type="GO" id="GO:0072659">
    <property type="term" value="P:protein localization to plasma membrane"/>
    <property type="evidence" value="ECO:0007669"/>
    <property type="project" value="TreeGrafter"/>
</dbReference>
<reference evidence="8 9" key="1">
    <citation type="submission" date="2015-12" db="EMBL/GenBank/DDBJ databases">
        <title>Dictyostelia acquired genes for synthesis and detection of signals that induce cell-type specialization by lateral gene transfer from prokaryotes.</title>
        <authorList>
            <person name="Gloeckner G."/>
            <person name="Schaap P."/>
        </authorList>
    </citation>
    <scope>NUCLEOTIDE SEQUENCE [LARGE SCALE GENOMIC DNA]</scope>
    <source>
        <strain evidence="8 9">TK</strain>
    </source>
</reference>
<keyword evidence="9" id="KW-1185">Reference proteome</keyword>
<dbReference type="Pfam" id="PF09790">
    <property type="entry name" value="Hyccin"/>
    <property type="match status" value="1"/>
</dbReference>
<feature type="compositionally biased region" description="Low complexity" evidence="7">
    <location>
        <begin position="289"/>
        <end position="303"/>
    </location>
</feature>
<dbReference type="PANTHER" id="PTHR31220">
    <property type="entry name" value="HYCCIN RELATED"/>
    <property type="match status" value="1"/>
</dbReference>
<evidence type="ECO:0000256" key="3">
    <source>
        <dbReference type="ARBA" id="ARBA00022475"/>
    </source>
</evidence>
<name>A0A151Z387_TIELA</name>
<dbReference type="STRING" id="361077.A0A151Z387"/>
<dbReference type="Proteomes" id="UP000076078">
    <property type="component" value="Unassembled WGS sequence"/>
</dbReference>
<comment type="subcellular location">
    <subcellularLocation>
        <location evidence="1">Cell membrane</location>
    </subcellularLocation>
    <subcellularLocation>
        <location evidence="2">Cytoplasm</location>
        <location evidence="2">Cytosol</location>
    </subcellularLocation>
</comment>
<dbReference type="EMBL" id="LODT01000051">
    <property type="protein sequence ID" value="KYQ88284.1"/>
    <property type="molecule type" value="Genomic_DNA"/>
</dbReference>
<evidence type="ECO:0000313" key="9">
    <source>
        <dbReference type="Proteomes" id="UP000076078"/>
    </source>
</evidence>
<evidence type="ECO:0000256" key="5">
    <source>
        <dbReference type="ARBA" id="ARBA00023136"/>
    </source>
</evidence>
<dbReference type="AlphaFoldDB" id="A0A151Z387"/>
<protein>
    <submittedName>
        <fullName evidence="8">Uncharacterized protein</fullName>
    </submittedName>
</protein>
<evidence type="ECO:0000256" key="7">
    <source>
        <dbReference type="SAM" id="MobiDB-lite"/>
    </source>
</evidence>
<evidence type="ECO:0000256" key="1">
    <source>
        <dbReference type="ARBA" id="ARBA00004236"/>
    </source>
</evidence>
<evidence type="ECO:0000256" key="4">
    <source>
        <dbReference type="ARBA" id="ARBA00022490"/>
    </source>
</evidence>
<evidence type="ECO:0000256" key="6">
    <source>
        <dbReference type="ARBA" id="ARBA00034482"/>
    </source>
</evidence>
<dbReference type="OrthoDB" id="18937at2759"/>
<dbReference type="InterPro" id="IPR018619">
    <property type="entry name" value="Hyccin"/>
</dbReference>
<keyword evidence="5" id="KW-0472">Membrane</keyword>
<sequence length="388" mass="44212">MPSTEKPTLTDLIQQLTHFFNSIHSNGEVENPDKQKLETYINDMLLQSSDNITMDDISFYASHFVDSEPLYMSILKNIIKPSFGFKEDIICKWFYQWYCLNVSQTKKFVLSFLPGILWMYLDKSSPSNLLTGIEALFIGIYNQEFNKREGKEKIFNPPVLPMQSFIDKPLELQQHQQSGLTENTLKLLNSQSKSITLEKSLPRIEIVTTQTKSVLIKTIINNYTSIISTLPIHSRVIYCEMASRLSSNGLNFQIKTSNNNGHSNNRNLNIDNLNESKYSEFDGDQSIPTNSINSTTSTTTTTTSNTNKFSNLHGLTSFLSHKSDLEKRIYLTDKILQELVTGLTFCAFQDSTRDVALLSVQMLHQRANYDLIPELLLSTNSLLNVLNK</sequence>
<evidence type="ECO:0000313" key="8">
    <source>
        <dbReference type="EMBL" id="KYQ88284.1"/>
    </source>
</evidence>
<dbReference type="OMA" id="ECAKISI"/>
<dbReference type="GO" id="GO:0046854">
    <property type="term" value="P:phosphatidylinositol phosphate biosynthetic process"/>
    <property type="evidence" value="ECO:0007669"/>
    <property type="project" value="TreeGrafter"/>
</dbReference>
<comment type="caution">
    <text evidence="8">The sequence shown here is derived from an EMBL/GenBank/DDBJ whole genome shotgun (WGS) entry which is preliminary data.</text>
</comment>